<evidence type="ECO:0000313" key="3">
    <source>
        <dbReference type="Proteomes" id="UP000613580"/>
    </source>
</evidence>
<comment type="caution">
    <text evidence="2">The sequence shown here is derived from an EMBL/GenBank/DDBJ whole genome shotgun (WGS) entry which is preliminary data.</text>
</comment>
<name>A0A8H6W5E7_MYCCL</name>
<reference evidence="2" key="1">
    <citation type="submission" date="2020-05" db="EMBL/GenBank/DDBJ databases">
        <title>Mycena genomes resolve the evolution of fungal bioluminescence.</title>
        <authorList>
            <person name="Tsai I.J."/>
        </authorList>
    </citation>
    <scope>NUCLEOTIDE SEQUENCE</scope>
    <source>
        <strain evidence="2">110903Hualien_Pintung</strain>
    </source>
</reference>
<dbReference type="OrthoDB" id="2269034at2759"/>
<sequence>MSATLEVSSFATRNTDRSEVQRLRDQRREIRTTIRKLRDELEDISDLLEEGSKFPVNSLPTELIRMVFMRYIPVYPAGAPLRRGGNCPSTLLASMACHVLGRPTLMTLWLQRSGDLPVSIQADNEMGFDQALLDVILAQRERVEYLRLNATLDEDEPPVWRPGPMPLLRSIELNVGTRLDGDPFVSSTDAPLLRAITIWEYEPTRITFSPDLFPWAHIAALVLLFPPIEPCWATLQCTPNLRYLELCSPFCDRPQPGQLLLPKLDTLVFCCFDLCAADDEDFTPVHLINNLVLPRLRVLRAADVLLRFSDPPSSSIQTITSLIDRSGCKLEEVCIIGDGRSRKDSRYVELLTANGVERVWFEGKKHRWYEEDREESRERALECIGRIV</sequence>
<dbReference type="AlphaFoldDB" id="A0A8H6W5E7"/>
<evidence type="ECO:0008006" key="4">
    <source>
        <dbReference type="Google" id="ProtNLM"/>
    </source>
</evidence>
<accession>A0A8H6W5E7</accession>
<evidence type="ECO:0000256" key="1">
    <source>
        <dbReference type="SAM" id="Coils"/>
    </source>
</evidence>
<organism evidence="2 3">
    <name type="scientific">Mycena chlorophos</name>
    <name type="common">Agaric fungus</name>
    <name type="synonym">Agaricus chlorophos</name>
    <dbReference type="NCBI Taxonomy" id="658473"/>
    <lineage>
        <taxon>Eukaryota</taxon>
        <taxon>Fungi</taxon>
        <taxon>Dikarya</taxon>
        <taxon>Basidiomycota</taxon>
        <taxon>Agaricomycotina</taxon>
        <taxon>Agaricomycetes</taxon>
        <taxon>Agaricomycetidae</taxon>
        <taxon>Agaricales</taxon>
        <taxon>Marasmiineae</taxon>
        <taxon>Mycenaceae</taxon>
        <taxon>Mycena</taxon>
    </lineage>
</organism>
<dbReference type="EMBL" id="JACAZE010000010">
    <property type="protein sequence ID" value="KAF7305537.1"/>
    <property type="molecule type" value="Genomic_DNA"/>
</dbReference>
<dbReference type="Proteomes" id="UP000613580">
    <property type="component" value="Unassembled WGS sequence"/>
</dbReference>
<keyword evidence="3" id="KW-1185">Reference proteome</keyword>
<gene>
    <name evidence="2" type="ORF">HMN09_00806600</name>
</gene>
<proteinExistence type="predicted"/>
<evidence type="ECO:0000313" key="2">
    <source>
        <dbReference type="EMBL" id="KAF7305537.1"/>
    </source>
</evidence>
<keyword evidence="1" id="KW-0175">Coiled coil</keyword>
<feature type="coiled-coil region" evidence="1">
    <location>
        <begin position="20"/>
        <end position="47"/>
    </location>
</feature>
<protein>
    <recommendedName>
        <fullName evidence="4">F-box domain-containing protein</fullName>
    </recommendedName>
</protein>